<accession>A0ACB1AS58</accession>
<name>A0ACB1AS58_MELEN</name>
<dbReference type="Proteomes" id="UP001497535">
    <property type="component" value="Unassembled WGS sequence"/>
</dbReference>
<keyword evidence="2" id="KW-1185">Reference proteome</keyword>
<evidence type="ECO:0000313" key="1">
    <source>
        <dbReference type="EMBL" id="CAK5097803.1"/>
    </source>
</evidence>
<dbReference type="EMBL" id="CAVMJV010000102">
    <property type="protein sequence ID" value="CAK5097803.1"/>
    <property type="molecule type" value="Genomic_DNA"/>
</dbReference>
<evidence type="ECO:0000313" key="2">
    <source>
        <dbReference type="Proteomes" id="UP001497535"/>
    </source>
</evidence>
<gene>
    <name evidence="1" type="ORF">MENTE1834_LOCUS41459</name>
</gene>
<organism evidence="1 2">
    <name type="scientific">Meloidogyne enterolobii</name>
    <name type="common">Root-knot nematode worm</name>
    <name type="synonym">Meloidogyne mayaguensis</name>
    <dbReference type="NCBI Taxonomy" id="390850"/>
    <lineage>
        <taxon>Eukaryota</taxon>
        <taxon>Metazoa</taxon>
        <taxon>Ecdysozoa</taxon>
        <taxon>Nematoda</taxon>
        <taxon>Chromadorea</taxon>
        <taxon>Rhabditida</taxon>
        <taxon>Tylenchina</taxon>
        <taxon>Tylenchomorpha</taxon>
        <taxon>Tylenchoidea</taxon>
        <taxon>Meloidogynidae</taxon>
        <taxon>Meloidogyninae</taxon>
        <taxon>Meloidogyne</taxon>
    </lineage>
</organism>
<protein>
    <submittedName>
        <fullName evidence="1">Uncharacterized protein</fullName>
    </submittedName>
</protein>
<sequence>MSTDNTHFKFNPIMGFLACSSTAKIHALRERGPQASGDRCEILFKRVDKNLKDPSAAFIGNPVPDRILQVELLTR</sequence>
<reference evidence="1" key="1">
    <citation type="submission" date="2023-11" db="EMBL/GenBank/DDBJ databases">
        <authorList>
            <person name="Poullet M."/>
        </authorList>
    </citation>
    <scope>NUCLEOTIDE SEQUENCE</scope>
    <source>
        <strain evidence="1">E1834</strain>
    </source>
</reference>
<proteinExistence type="predicted"/>
<comment type="caution">
    <text evidence="1">The sequence shown here is derived from an EMBL/GenBank/DDBJ whole genome shotgun (WGS) entry which is preliminary data.</text>
</comment>